<proteinExistence type="predicted"/>
<organism evidence="3 4">
    <name type="scientific">Cyphellophora europaea (strain CBS 101466)</name>
    <name type="common">Phialophora europaea</name>
    <dbReference type="NCBI Taxonomy" id="1220924"/>
    <lineage>
        <taxon>Eukaryota</taxon>
        <taxon>Fungi</taxon>
        <taxon>Dikarya</taxon>
        <taxon>Ascomycota</taxon>
        <taxon>Pezizomycotina</taxon>
        <taxon>Eurotiomycetes</taxon>
        <taxon>Chaetothyriomycetidae</taxon>
        <taxon>Chaetothyriales</taxon>
        <taxon>Cyphellophoraceae</taxon>
        <taxon>Cyphellophora</taxon>
    </lineage>
</organism>
<protein>
    <recommendedName>
        <fullName evidence="2">Azaphilone pigments biosynthesis cluster protein L N-terminal domain-containing protein</fullName>
    </recommendedName>
</protein>
<feature type="compositionally biased region" description="Basic and acidic residues" evidence="1">
    <location>
        <begin position="412"/>
        <end position="427"/>
    </location>
</feature>
<evidence type="ECO:0000259" key="2">
    <source>
        <dbReference type="Pfam" id="PF17111"/>
    </source>
</evidence>
<evidence type="ECO:0000313" key="3">
    <source>
        <dbReference type="EMBL" id="ETN40282.1"/>
    </source>
</evidence>
<name>W2RV15_CYPE1</name>
<dbReference type="RefSeq" id="XP_008717125.1">
    <property type="nucleotide sequence ID" value="XM_008718903.1"/>
</dbReference>
<evidence type="ECO:0000256" key="1">
    <source>
        <dbReference type="SAM" id="MobiDB-lite"/>
    </source>
</evidence>
<dbReference type="VEuPathDB" id="FungiDB:HMPREF1541_04558"/>
<dbReference type="OrthoDB" id="428260at2759"/>
<dbReference type="Pfam" id="PF17111">
    <property type="entry name" value="PigL_N"/>
    <property type="match status" value="1"/>
</dbReference>
<dbReference type="HOGENOM" id="CLU_032923_1_0_1"/>
<sequence length="427" mass="47761">MTEPLSITASLLAVTTAALQSSKSLYNTVKRFKGRDKTLRRLQGELEDLTNILASLTQVMTAEQSISTLLRGPVERCDQVCREFQQAMETFGGKPKTGVLDWAKMEFMRGGIQDFIDSLASYKSTISVGIYMSHTSKISDQVLQEYNEIVQDTAYDLELHLRRIEEKMTQINVHIAPASSVDVDLKDEREVTQQCLRICEDAKSYIKSIMDRESTLLPQPSHDGDEDQPFEARTRTRDALNGNQDKFAETIDYLRTRLDVLLQQGDVGNDAERSRLQADIDLSKQCLDVCKVASEVSRQTVYRIGEVIAEGDSDQVVVNTLADLFDIKKAFAKDNAAQLVGSMTAESLRDLADKRYGSRSAILHSGRVDDSIASSPAIHEVRTSRHTTTTRTDNSEQSPGLRSKQLRPTANEIKKRQTDDVTDSGRQ</sequence>
<dbReference type="InParanoid" id="W2RV15"/>
<evidence type="ECO:0000313" key="4">
    <source>
        <dbReference type="Proteomes" id="UP000030752"/>
    </source>
</evidence>
<dbReference type="AlphaFoldDB" id="W2RV15"/>
<dbReference type="Proteomes" id="UP000030752">
    <property type="component" value="Unassembled WGS sequence"/>
</dbReference>
<reference evidence="3 4" key="1">
    <citation type="submission" date="2013-03" db="EMBL/GenBank/DDBJ databases">
        <title>The Genome Sequence of Phialophora europaea CBS 101466.</title>
        <authorList>
            <consortium name="The Broad Institute Genomics Platform"/>
            <person name="Cuomo C."/>
            <person name="de Hoog S."/>
            <person name="Gorbushina A."/>
            <person name="Walker B."/>
            <person name="Young S.K."/>
            <person name="Zeng Q."/>
            <person name="Gargeya S."/>
            <person name="Fitzgerald M."/>
            <person name="Haas B."/>
            <person name="Abouelleil A."/>
            <person name="Allen A.W."/>
            <person name="Alvarado L."/>
            <person name="Arachchi H.M."/>
            <person name="Berlin A.M."/>
            <person name="Chapman S.B."/>
            <person name="Gainer-Dewar J."/>
            <person name="Goldberg J."/>
            <person name="Griggs A."/>
            <person name="Gujja S."/>
            <person name="Hansen M."/>
            <person name="Howarth C."/>
            <person name="Imamovic A."/>
            <person name="Ireland A."/>
            <person name="Larimer J."/>
            <person name="McCowan C."/>
            <person name="Murphy C."/>
            <person name="Pearson M."/>
            <person name="Poon T.W."/>
            <person name="Priest M."/>
            <person name="Roberts A."/>
            <person name="Saif S."/>
            <person name="Shea T."/>
            <person name="Sisk P."/>
            <person name="Sykes S."/>
            <person name="Wortman J."/>
            <person name="Nusbaum C."/>
            <person name="Birren B."/>
        </authorList>
    </citation>
    <scope>NUCLEOTIDE SEQUENCE [LARGE SCALE GENOMIC DNA]</scope>
    <source>
        <strain evidence="3 4">CBS 101466</strain>
    </source>
</reference>
<dbReference type="InterPro" id="IPR031348">
    <property type="entry name" value="PigL_N"/>
</dbReference>
<dbReference type="eggNOG" id="ENOG502SK11">
    <property type="taxonomic scope" value="Eukaryota"/>
</dbReference>
<gene>
    <name evidence="3" type="ORF">HMPREF1541_04558</name>
</gene>
<feature type="domain" description="Azaphilone pigments biosynthesis cluster protein L N-terminal" evidence="2">
    <location>
        <begin position="3"/>
        <end position="200"/>
    </location>
</feature>
<dbReference type="EMBL" id="KB822720">
    <property type="protein sequence ID" value="ETN40282.1"/>
    <property type="molecule type" value="Genomic_DNA"/>
</dbReference>
<feature type="region of interest" description="Disordered" evidence="1">
    <location>
        <begin position="373"/>
        <end position="427"/>
    </location>
</feature>
<keyword evidence="4" id="KW-1185">Reference proteome</keyword>
<dbReference type="GeneID" id="19971897"/>
<accession>W2RV15</accession>